<sequence length="193" mass="22607">MHSHASDTHFDEKAPVCISCEKEQDENLQQVFFEKEDLLNELWNAEERVKKSAAEKLFYCVLKEKELETELDFEQKKHAETNKTLKKYERHKELVFQAEEDQKTQQRSQELVERLQSKLKTYKRMKEEGEEQANLNLNNYRKTINELEERADIVEAALCKIHTKNRASFGKGFSSGCASPLAILVRSPILKDK</sequence>
<name>A0A974BUC7_XENLA</name>
<dbReference type="Proteomes" id="UP000694892">
    <property type="component" value="Chromosome 9_10S"/>
</dbReference>
<protein>
    <submittedName>
        <fullName evidence="2">Uncharacterized protein</fullName>
    </submittedName>
</protein>
<proteinExistence type="predicted"/>
<reference evidence="3" key="1">
    <citation type="journal article" date="2016" name="Nature">
        <title>Genome evolution in the allotetraploid frog Xenopus laevis.</title>
        <authorList>
            <person name="Session A.M."/>
            <person name="Uno Y."/>
            <person name="Kwon T."/>
            <person name="Chapman J.A."/>
            <person name="Toyoda A."/>
            <person name="Takahashi S."/>
            <person name="Fukui A."/>
            <person name="Hikosaka A."/>
            <person name="Suzuki A."/>
            <person name="Kondo M."/>
            <person name="van Heeringen S.J."/>
            <person name="Quigley I."/>
            <person name="Heinz S."/>
            <person name="Ogino H."/>
            <person name="Ochi H."/>
            <person name="Hellsten U."/>
            <person name="Lyons J.B."/>
            <person name="Simakov O."/>
            <person name="Putnam N."/>
            <person name="Stites J."/>
            <person name="Kuroki Y."/>
            <person name="Tanaka T."/>
            <person name="Michiue T."/>
            <person name="Watanabe M."/>
            <person name="Bogdanovic O."/>
            <person name="Lister R."/>
            <person name="Georgiou G."/>
            <person name="Paranjpe S.S."/>
            <person name="van Kruijsbergen I."/>
            <person name="Shu S."/>
            <person name="Carlson J."/>
            <person name="Kinoshita T."/>
            <person name="Ohta Y."/>
            <person name="Mawaribuchi S."/>
            <person name="Jenkins J."/>
            <person name="Grimwood J."/>
            <person name="Schmutz J."/>
            <person name="Mitros T."/>
            <person name="Mozaffari S.V."/>
            <person name="Suzuki Y."/>
            <person name="Haramoto Y."/>
            <person name="Yamamoto T.S."/>
            <person name="Takagi C."/>
            <person name="Heald R."/>
            <person name="Miller K."/>
            <person name="Haudenschild C."/>
            <person name="Kitzman J."/>
            <person name="Nakayama T."/>
            <person name="Izutsu Y."/>
            <person name="Robert J."/>
            <person name="Fortriede J."/>
            <person name="Burns K."/>
            <person name="Lotay V."/>
            <person name="Karimi K."/>
            <person name="Yasuoka Y."/>
            <person name="Dichmann D.S."/>
            <person name="Flajnik M.F."/>
            <person name="Houston D.W."/>
            <person name="Shendure J."/>
            <person name="DuPasquier L."/>
            <person name="Vize P.D."/>
            <person name="Zorn A.M."/>
            <person name="Ito M."/>
            <person name="Marcotte E.M."/>
            <person name="Wallingford J.B."/>
            <person name="Ito Y."/>
            <person name="Asashima M."/>
            <person name="Ueno N."/>
            <person name="Matsuda Y."/>
            <person name="Veenstra G.J."/>
            <person name="Fujiyama A."/>
            <person name="Harland R.M."/>
            <person name="Taira M."/>
            <person name="Rokhsar D.S."/>
        </authorList>
    </citation>
    <scope>NUCLEOTIDE SEQUENCE [LARGE SCALE GENOMIC DNA]</scope>
    <source>
        <strain evidence="3">J</strain>
    </source>
</reference>
<organism evidence="2 3">
    <name type="scientific">Xenopus laevis</name>
    <name type="common">African clawed frog</name>
    <dbReference type="NCBI Taxonomy" id="8355"/>
    <lineage>
        <taxon>Eukaryota</taxon>
        <taxon>Metazoa</taxon>
        <taxon>Chordata</taxon>
        <taxon>Craniata</taxon>
        <taxon>Vertebrata</taxon>
        <taxon>Euteleostomi</taxon>
        <taxon>Amphibia</taxon>
        <taxon>Batrachia</taxon>
        <taxon>Anura</taxon>
        <taxon>Pipoidea</taxon>
        <taxon>Pipidae</taxon>
        <taxon>Xenopodinae</taxon>
        <taxon>Xenopus</taxon>
        <taxon>Xenopus</taxon>
    </lineage>
</organism>
<evidence type="ECO:0000313" key="3">
    <source>
        <dbReference type="Proteomes" id="UP000694892"/>
    </source>
</evidence>
<gene>
    <name evidence="2" type="ORF">XELAEV_18046838mg</name>
</gene>
<accession>A0A974BUC7</accession>
<dbReference type="AlphaFoldDB" id="A0A974BUC7"/>
<evidence type="ECO:0000313" key="2">
    <source>
        <dbReference type="EMBL" id="OCT60816.1"/>
    </source>
</evidence>
<evidence type="ECO:0000256" key="1">
    <source>
        <dbReference type="SAM" id="Coils"/>
    </source>
</evidence>
<keyword evidence="1" id="KW-0175">Coiled coil</keyword>
<feature type="coiled-coil region" evidence="1">
    <location>
        <begin position="35"/>
        <end position="157"/>
    </location>
</feature>
<dbReference type="EMBL" id="CM004483">
    <property type="protein sequence ID" value="OCT60816.1"/>
    <property type="molecule type" value="Genomic_DNA"/>
</dbReference>